<dbReference type="Proteomes" id="UP000827872">
    <property type="component" value="Linkage Group LG11"/>
</dbReference>
<sequence length="86" mass="9413">MGSTAMDAKKKDAAAGGKKNSGQKKRMLHVHIPKILPLLGALKPTSAKMAYQRLQSQQERILGLKREISVGKAAVKIWYPFSSEHG</sequence>
<name>A0ACB8FVH2_9SAUR</name>
<comment type="caution">
    <text evidence="1">The sequence shown here is derived from an EMBL/GenBank/DDBJ whole genome shotgun (WGS) entry which is preliminary data.</text>
</comment>
<dbReference type="EMBL" id="CM037624">
    <property type="protein sequence ID" value="KAH8011265.1"/>
    <property type="molecule type" value="Genomic_DNA"/>
</dbReference>
<evidence type="ECO:0000313" key="2">
    <source>
        <dbReference type="Proteomes" id="UP000827872"/>
    </source>
</evidence>
<gene>
    <name evidence="1" type="ORF">K3G42_021072</name>
</gene>
<keyword evidence="2" id="KW-1185">Reference proteome</keyword>
<evidence type="ECO:0000313" key="1">
    <source>
        <dbReference type="EMBL" id="KAH8011265.1"/>
    </source>
</evidence>
<proteinExistence type="predicted"/>
<accession>A0ACB8FVH2</accession>
<protein>
    <submittedName>
        <fullName evidence="1">Uncharacterized protein</fullName>
    </submittedName>
</protein>
<organism evidence="1 2">
    <name type="scientific">Sphaerodactylus townsendi</name>
    <dbReference type="NCBI Taxonomy" id="933632"/>
    <lineage>
        <taxon>Eukaryota</taxon>
        <taxon>Metazoa</taxon>
        <taxon>Chordata</taxon>
        <taxon>Craniata</taxon>
        <taxon>Vertebrata</taxon>
        <taxon>Euteleostomi</taxon>
        <taxon>Lepidosauria</taxon>
        <taxon>Squamata</taxon>
        <taxon>Bifurcata</taxon>
        <taxon>Gekkota</taxon>
        <taxon>Sphaerodactylidae</taxon>
        <taxon>Sphaerodactylus</taxon>
    </lineage>
</organism>
<reference evidence="1" key="1">
    <citation type="submission" date="2021-08" db="EMBL/GenBank/DDBJ databases">
        <title>The first chromosome-level gecko genome reveals the dynamic sex chromosomes of Neotropical dwarf geckos (Sphaerodactylidae: Sphaerodactylus).</title>
        <authorList>
            <person name="Pinto B.J."/>
            <person name="Keating S.E."/>
            <person name="Gamble T."/>
        </authorList>
    </citation>
    <scope>NUCLEOTIDE SEQUENCE</scope>
    <source>
        <strain evidence="1">TG3544</strain>
    </source>
</reference>